<protein>
    <submittedName>
        <fullName evidence="4">Penicillin-binding protein</fullName>
    </submittedName>
</protein>
<dbReference type="SUPFAM" id="SSF56519">
    <property type="entry name" value="Penicillin binding protein dimerisation domain"/>
    <property type="match status" value="1"/>
</dbReference>
<dbReference type="PROSITE" id="PS51257">
    <property type="entry name" value="PROKAR_LIPOPROTEIN"/>
    <property type="match status" value="1"/>
</dbReference>
<dbReference type="PANTHER" id="PTHR30627:SF24">
    <property type="entry name" value="PENICILLIN-BINDING PROTEIN 4B"/>
    <property type="match status" value="1"/>
</dbReference>
<dbReference type="Pfam" id="PF05223">
    <property type="entry name" value="MecA_N"/>
    <property type="match status" value="1"/>
</dbReference>
<dbReference type="EMBL" id="SFCC01000003">
    <property type="protein sequence ID" value="RZQ64836.1"/>
    <property type="molecule type" value="Genomic_DNA"/>
</dbReference>
<dbReference type="InterPro" id="IPR007887">
    <property type="entry name" value="MecA_N"/>
</dbReference>
<evidence type="ECO:0000313" key="4">
    <source>
        <dbReference type="EMBL" id="RZQ64836.1"/>
    </source>
</evidence>
<dbReference type="SUPFAM" id="SSF56601">
    <property type="entry name" value="beta-lactamase/transpeptidase-like"/>
    <property type="match status" value="1"/>
</dbReference>
<feature type="chain" id="PRO_5020202795" evidence="1">
    <location>
        <begin position="25"/>
        <end position="593"/>
    </location>
</feature>
<organism evidence="4 5">
    <name type="scientific">Amycolatopsis suaedae</name>
    <dbReference type="NCBI Taxonomy" id="2510978"/>
    <lineage>
        <taxon>Bacteria</taxon>
        <taxon>Bacillati</taxon>
        <taxon>Actinomycetota</taxon>
        <taxon>Actinomycetes</taxon>
        <taxon>Pseudonocardiales</taxon>
        <taxon>Pseudonocardiaceae</taxon>
        <taxon>Amycolatopsis</taxon>
    </lineage>
</organism>
<feature type="domain" description="Penicillin-binding protein transpeptidase" evidence="2">
    <location>
        <begin position="318"/>
        <end position="575"/>
    </location>
</feature>
<dbReference type="GO" id="GO:0071555">
    <property type="term" value="P:cell wall organization"/>
    <property type="evidence" value="ECO:0007669"/>
    <property type="project" value="TreeGrafter"/>
</dbReference>
<name>A0A4Q7JCQ1_9PSEU</name>
<keyword evidence="5" id="KW-1185">Reference proteome</keyword>
<dbReference type="GO" id="GO:0046677">
    <property type="term" value="P:response to antibiotic"/>
    <property type="evidence" value="ECO:0007669"/>
    <property type="project" value="InterPro"/>
</dbReference>
<dbReference type="GO" id="GO:0008658">
    <property type="term" value="F:penicillin binding"/>
    <property type="evidence" value="ECO:0007669"/>
    <property type="project" value="InterPro"/>
</dbReference>
<accession>A0A4Q7JCQ1</accession>
<evidence type="ECO:0000259" key="3">
    <source>
        <dbReference type="Pfam" id="PF05223"/>
    </source>
</evidence>
<evidence type="ECO:0000313" key="5">
    <source>
        <dbReference type="Proteomes" id="UP000292003"/>
    </source>
</evidence>
<dbReference type="OrthoDB" id="5241017at2"/>
<proteinExistence type="predicted"/>
<feature type="domain" description="NTF2-like N-terminal transpeptidase" evidence="3">
    <location>
        <begin position="29"/>
        <end position="138"/>
    </location>
</feature>
<reference evidence="4 5" key="1">
    <citation type="submission" date="2019-02" db="EMBL/GenBank/DDBJ databases">
        <title>Draft genome sequence of Amycolatopsis sp. 8-3EHSu isolated from roots of Suaeda maritima.</title>
        <authorList>
            <person name="Duangmal K."/>
            <person name="Chantavorakit T."/>
        </authorList>
    </citation>
    <scope>NUCLEOTIDE SEQUENCE [LARGE SCALE GENOMIC DNA]</scope>
    <source>
        <strain evidence="4 5">8-3EHSu</strain>
    </source>
</reference>
<dbReference type="GO" id="GO:0005886">
    <property type="term" value="C:plasma membrane"/>
    <property type="evidence" value="ECO:0007669"/>
    <property type="project" value="TreeGrafter"/>
</dbReference>
<evidence type="ECO:0000256" key="1">
    <source>
        <dbReference type="SAM" id="SignalP"/>
    </source>
</evidence>
<dbReference type="Gene3D" id="3.90.1310.10">
    <property type="entry name" value="Penicillin-binding protein 2a (Domain 2)"/>
    <property type="match status" value="1"/>
</dbReference>
<dbReference type="Proteomes" id="UP000292003">
    <property type="component" value="Unassembled WGS sequence"/>
</dbReference>
<comment type="caution">
    <text evidence="4">The sequence shown here is derived from an EMBL/GenBank/DDBJ whole genome shotgun (WGS) entry which is preliminary data.</text>
</comment>
<dbReference type="GO" id="GO:0071972">
    <property type="term" value="F:peptidoglycan L,D-transpeptidase activity"/>
    <property type="evidence" value="ECO:0007669"/>
    <property type="project" value="TreeGrafter"/>
</dbReference>
<dbReference type="InterPro" id="IPR001460">
    <property type="entry name" value="PCN-bd_Tpept"/>
</dbReference>
<dbReference type="InterPro" id="IPR012338">
    <property type="entry name" value="Beta-lactam/transpept-like"/>
</dbReference>
<dbReference type="Gene3D" id="3.40.710.10">
    <property type="entry name" value="DD-peptidase/beta-lactamase superfamily"/>
    <property type="match status" value="1"/>
</dbReference>
<feature type="signal peptide" evidence="1">
    <location>
        <begin position="1"/>
        <end position="24"/>
    </location>
</feature>
<dbReference type="Pfam" id="PF00905">
    <property type="entry name" value="Transpeptidase"/>
    <property type="match status" value="1"/>
</dbReference>
<keyword evidence="1" id="KW-0732">Signal</keyword>
<dbReference type="InterPro" id="IPR050515">
    <property type="entry name" value="Beta-lactam/transpept"/>
</dbReference>
<evidence type="ECO:0000259" key="2">
    <source>
        <dbReference type="Pfam" id="PF00905"/>
    </source>
</evidence>
<gene>
    <name evidence="4" type="ORF">EWH70_08105</name>
</gene>
<dbReference type="AlphaFoldDB" id="A0A4Q7JCQ1"/>
<dbReference type="InterPro" id="IPR036138">
    <property type="entry name" value="PBP_dimer_sf"/>
</dbReference>
<dbReference type="PANTHER" id="PTHR30627">
    <property type="entry name" value="PEPTIDOGLYCAN D,D-TRANSPEPTIDASE"/>
    <property type="match status" value="1"/>
</dbReference>
<sequence length="593" mass="61372">MVVGRGWAVAAVVVFALSGCSVFASEPGPEEITRDFLDALAAGDTARAAGLTDTPDAARPVLDQARAALRPESIGVTLHRAHAPSKSTTATARYRLDWRLPHGRTWSYDGDAQLTSADGRWRVRWQPSVLHPRLAQQQEITLRTQQPDRAPVLDRDGETLLAPDRVVSVLLDPAKAGDVRKVAAALATALKQFEPGITEQSIVDGPKQPVVTLRQSDYQRIKPAIYDLPGVRFSEQERLLPADKSLGEQILPAIRSTVDERVEGAAGWRIVTVTPTGSEIAELHNQPAQPADAVTATLSKATQAAAEAALDGVEVPAAIVALQPSTGELLAVAQNAAADVQGPIALSGRYPPGSTFKIATAAAALTTGVTRADAVVDCPGTTTIEGRLIPNDGRFALGSVPLSTAFAHSCNTTFARLSTQLPPAALTDAARDLGIGADFVIPGLTTITGSVPQAGNTIQQAENGFGQGTVLASPFGMALAAATVASGRTPVPTLLRGTPTAASQVGRPLRPDVLAALRSMTRAVVTGGTAGVLAQLPEVHGKTGTAQFGDGSQSHGWFVGYAGDLAFAVLLVGGGTSAPAVQAAHRFLTAVGS</sequence>